<dbReference type="KEGG" id="beq:BEWA_051880"/>
<dbReference type="GO" id="GO:0006465">
    <property type="term" value="P:signal peptide processing"/>
    <property type="evidence" value="ECO:0007669"/>
    <property type="project" value="InterPro"/>
</dbReference>
<dbReference type="SUPFAM" id="SSF51306">
    <property type="entry name" value="LexA/Signal peptidase"/>
    <property type="match status" value="1"/>
</dbReference>
<evidence type="ECO:0000256" key="5">
    <source>
        <dbReference type="ARBA" id="ARBA00019685"/>
    </source>
</evidence>
<keyword evidence="7 11" id="KW-0812">Transmembrane</keyword>
<gene>
    <name evidence="13" type="ORF">BEWA_051880</name>
</gene>
<dbReference type="InterPro" id="IPR019533">
    <property type="entry name" value="Peptidase_S26"/>
</dbReference>
<evidence type="ECO:0000256" key="3">
    <source>
        <dbReference type="ARBA" id="ARBA00011035"/>
    </source>
</evidence>
<dbReference type="GeneID" id="15803104"/>
<accession>L1LCX3</accession>
<evidence type="ECO:0000256" key="7">
    <source>
        <dbReference type="ARBA" id="ARBA00022692"/>
    </source>
</evidence>
<comment type="subcellular location">
    <subcellularLocation>
        <location evidence="2">Endoplasmic reticulum membrane</location>
        <topology evidence="2">Single-pass type II membrane protein</topology>
    </subcellularLocation>
</comment>
<dbReference type="PANTHER" id="PTHR10806:SF6">
    <property type="entry name" value="SIGNAL PEPTIDASE COMPLEX CATALYTIC SUBUNIT SEC11"/>
    <property type="match status" value="1"/>
</dbReference>
<comment type="similarity">
    <text evidence="3">Belongs to the peptidase S26B family.</text>
</comment>
<sequence>MDRIKEEYGKLRNEVRIFLKRPKEIIEHFLYMTTVIFTALMFWKLSMILTGTDSPIVVVLSGSMEPSFYRGDILFLMKKEPITSGDIVVFKVPGRNIPIVHRAISLHAGIDDLSVLTKGDNNEVHDRGLYPHGVKWLDNANILGTVLLKIPQIGIASIYLNEVPAFKYAVTAFVVFLILAGKG</sequence>
<comment type="caution">
    <text evidence="13">The sequence shown here is derived from an EMBL/GenBank/DDBJ whole genome shotgun (WGS) entry which is preliminary data.</text>
</comment>
<dbReference type="GO" id="GO:0005787">
    <property type="term" value="C:signal peptidase complex"/>
    <property type="evidence" value="ECO:0007669"/>
    <property type="project" value="TreeGrafter"/>
</dbReference>
<keyword evidence="9 11" id="KW-0472">Membrane</keyword>
<feature type="transmembrane region" description="Helical" evidence="11">
    <location>
        <begin position="165"/>
        <end position="181"/>
    </location>
</feature>
<dbReference type="InterPro" id="IPR036286">
    <property type="entry name" value="LexA/Signal_pep-like_sf"/>
</dbReference>
<evidence type="ECO:0000256" key="1">
    <source>
        <dbReference type="ARBA" id="ARBA00000677"/>
    </source>
</evidence>
<evidence type="ECO:0000313" key="14">
    <source>
        <dbReference type="Proteomes" id="UP000031512"/>
    </source>
</evidence>
<feature type="domain" description="Peptidase S26" evidence="12">
    <location>
        <begin position="36"/>
        <end position="106"/>
    </location>
</feature>
<dbReference type="PANTHER" id="PTHR10806">
    <property type="entry name" value="SIGNAL PEPTIDASE COMPLEX CATALYTIC SUBUNIT SEC11"/>
    <property type="match status" value="1"/>
</dbReference>
<dbReference type="MEROPS" id="S26.010"/>
<evidence type="ECO:0000256" key="6">
    <source>
        <dbReference type="ARBA" id="ARBA00021755"/>
    </source>
</evidence>
<proteinExistence type="inferred from homology"/>
<dbReference type="NCBIfam" id="TIGR02228">
    <property type="entry name" value="sigpep_I_arch"/>
    <property type="match status" value="1"/>
</dbReference>
<dbReference type="STRING" id="1537102.L1LCX3"/>
<evidence type="ECO:0000313" key="13">
    <source>
        <dbReference type="EMBL" id="EKX73134.1"/>
    </source>
</evidence>
<name>L1LCX3_THEEQ</name>
<protein>
    <recommendedName>
        <fullName evidence="5">Signal peptidase complex catalytic subunit SEC11</fullName>
        <ecNumber evidence="4">3.4.21.89</ecNumber>
    </recommendedName>
    <alternativeName>
        <fullName evidence="6">Signal peptidase complex catalytic subunit sec11</fullName>
    </alternativeName>
</protein>
<evidence type="ECO:0000256" key="8">
    <source>
        <dbReference type="ARBA" id="ARBA00022989"/>
    </source>
</evidence>
<dbReference type="OrthoDB" id="10257561at2759"/>
<evidence type="ECO:0000256" key="9">
    <source>
        <dbReference type="ARBA" id="ARBA00023136"/>
    </source>
</evidence>
<comment type="catalytic activity">
    <reaction evidence="1">
        <text>Cleavage of hydrophobic, N-terminal signal or leader sequences from secreted and periplasmic proteins.</text>
        <dbReference type="EC" id="3.4.21.89"/>
    </reaction>
</comment>
<evidence type="ECO:0000256" key="2">
    <source>
        <dbReference type="ARBA" id="ARBA00004648"/>
    </source>
</evidence>
<dbReference type="Pfam" id="PF10502">
    <property type="entry name" value="Peptidase_S26"/>
    <property type="match status" value="1"/>
</dbReference>
<evidence type="ECO:0000256" key="10">
    <source>
        <dbReference type="ARBA" id="ARBA00045533"/>
    </source>
</evidence>
<comment type="function">
    <text evidence="10">Catalytic component of the signal peptidase complex (SPC) which catalyzes the cleavage of N-terminal signal sequences from nascent proteins as they are translocated into the lumen of the endoplasmic reticulum. Specifically cleaves N-terminal signal peptides that contain a hydrophobic alpha-helix (h-region) shorter than 18-20 amino acids.</text>
</comment>
<dbReference type="PRINTS" id="PR00728">
    <property type="entry name" value="SIGNALPTASE"/>
</dbReference>
<keyword evidence="14" id="KW-1185">Reference proteome</keyword>
<feature type="transmembrane region" description="Helical" evidence="11">
    <location>
        <begin position="29"/>
        <end position="49"/>
    </location>
</feature>
<dbReference type="eggNOG" id="KOG3342">
    <property type="taxonomic scope" value="Eukaryota"/>
</dbReference>
<dbReference type="EC" id="3.4.21.89" evidence="4"/>
<evidence type="ECO:0000256" key="11">
    <source>
        <dbReference type="SAM" id="Phobius"/>
    </source>
</evidence>
<dbReference type="Proteomes" id="UP000031512">
    <property type="component" value="Unassembled WGS sequence"/>
</dbReference>
<dbReference type="CDD" id="cd06530">
    <property type="entry name" value="S26_SPase_I"/>
    <property type="match status" value="1"/>
</dbReference>
<organism evidence="13 14">
    <name type="scientific">Theileria equi strain WA</name>
    <dbReference type="NCBI Taxonomy" id="1537102"/>
    <lineage>
        <taxon>Eukaryota</taxon>
        <taxon>Sar</taxon>
        <taxon>Alveolata</taxon>
        <taxon>Apicomplexa</taxon>
        <taxon>Aconoidasida</taxon>
        <taxon>Piroplasmida</taxon>
        <taxon>Theileriidae</taxon>
        <taxon>Theileria</taxon>
    </lineage>
</organism>
<dbReference type="InterPro" id="IPR001733">
    <property type="entry name" value="Peptidase_S26B"/>
</dbReference>
<reference evidence="13 14" key="1">
    <citation type="journal article" date="2012" name="BMC Genomics">
        <title>Comparative genomic analysis and phylogenetic position of Theileria equi.</title>
        <authorList>
            <person name="Kappmeyer L.S."/>
            <person name="Thiagarajan M."/>
            <person name="Herndon D.R."/>
            <person name="Ramsay J.D."/>
            <person name="Caler E."/>
            <person name="Djikeng A."/>
            <person name="Gillespie J.J."/>
            <person name="Lau A.O."/>
            <person name="Roalson E.H."/>
            <person name="Silva J.C."/>
            <person name="Silva M.G."/>
            <person name="Suarez C.E."/>
            <person name="Ueti M.W."/>
            <person name="Nene V.M."/>
            <person name="Mealey R.H."/>
            <person name="Knowles D.P."/>
            <person name="Brayton K.A."/>
        </authorList>
    </citation>
    <scope>NUCLEOTIDE SEQUENCE [LARGE SCALE GENOMIC DNA]</scope>
    <source>
        <strain evidence="13 14">WA</strain>
    </source>
</reference>
<dbReference type="GO" id="GO:0009003">
    <property type="term" value="F:signal peptidase activity"/>
    <property type="evidence" value="ECO:0007669"/>
    <property type="project" value="UniProtKB-EC"/>
</dbReference>
<dbReference type="AlphaFoldDB" id="L1LCX3"/>
<dbReference type="Gene3D" id="2.10.109.10">
    <property type="entry name" value="Umud Fragment, subunit A"/>
    <property type="match status" value="1"/>
</dbReference>
<dbReference type="RefSeq" id="XP_004832586.1">
    <property type="nucleotide sequence ID" value="XM_004832529.1"/>
</dbReference>
<evidence type="ECO:0000256" key="4">
    <source>
        <dbReference type="ARBA" id="ARBA00013208"/>
    </source>
</evidence>
<evidence type="ECO:0000259" key="12">
    <source>
        <dbReference type="Pfam" id="PF10502"/>
    </source>
</evidence>
<keyword evidence="8 11" id="KW-1133">Transmembrane helix</keyword>
<dbReference type="VEuPathDB" id="PiroplasmaDB:BEWA_051880"/>
<dbReference type="GO" id="GO:0004252">
    <property type="term" value="F:serine-type endopeptidase activity"/>
    <property type="evidence" value="ECO:0007669"/>
    <property type="project" value="InterPro"/>
</dbReference>
<dbReference type="EMBL" id="ACOU01000003">
    <property type="protein sequence ID" value="EKX73134.1"/>
    <property type="molecule type" value="Genomic_DNA"/>
</dbReference>